<sequence>MSPVPWRAGSLPLLALLSIGRAPQALGFGSSATTENPNVLVVVVDDLGWKDVGFHDTTFSTPNLDAMVAEGVELSTFYTAPTCTPSRAQLMTGRYSYRIGMQDSVLHTTEPRGVPLTETFVGEKLQAAGYSTAAVGKWHLGMHMPQFLPVERGFDDFYGILTGGGGHYTHMSVSPEFTPRGGSGKTRTFSGPNIVEGSEVSDDNQDTRTHSTELYTKKAAEYVEAMSAKEDQPWFLYLSYQAIHDPIETDDSWINGRSCESISAENSSIGETDETDYDNRRIACGMVAQMDNGLGALRGLLENLGEWDNTVVIFFSDNGGLPSHGSVNRPFRGGKGDYWEGGVHVPAFVSGGFVSAALRRTGVEPYRYGHLTHVTDVHATILGLAGVPGADDGGNGEAELDGIDLWDSLVETKAPARQAVVINLNSPNFASSGAVRWSNYKLIRNPEPKETVIYSRVQSKLVEEEGVVSESTLASAISTVQAQIHLSEPKMYMFDLEANPSESVVEGCGTDRALGPVESCANLYSIPAFRDARKKLEGIIRKADRESVAPTLRWEDDGPLADPSNWGGWVPWRDSSGVPLALYGGVEVDGAPEAQQQQGAVFAGYAGEAAGGDAITVTSSYARFLAMVVSMVAAGSVVVAYRAGQRSGYKVLR</sequence>
<dbReference type="SUPFAM" id="SSF53649">
    <property type="entry name" value="Alkaline phosphatase-like"/>
    <property type="match status" value="1"/>
</dbReference>
<dbReference type="Proteomes" id="UP000002630">
    <property type="component" value="Linkage Group LG26"/>
</dbReference>
<organism evidence="9 10">
    <name type="scientific">Ectocarpus siliculosus</name>
    <name type="common">Brown alga</name>
    <name type="synonym">Conferva siliculosa</name>
    <dbReference type="NCBI Taxonomy" id="2880"/>
    <lineage>
        <taxon>Eukaryota</taxon>
        <taxon>Sar</taxon>
        <taxon>Stramenopiles</taxon>
        <taxon>Ochrophyta</taxon>
        <taxon>PX clade</taxon>
        <taxon>Phaeophyceae</taxon>
        <taxon>Ectocarpales</taxon>
        <taxon>Ectocarpaceae</taxon>
        <taxon>Ectocarpus</taxon>
    </lineage>
</organism>
<dbReference type="PANTHER" id="PTHR10342:SF274">
    <property type="entry name" value="ARYLSULFATASE B"/>
    <property type="match status" value="1"/>
</dbReference>
<dbReference type="eggNOG" id="KOG3867">
    <property type="taxonomic scope" value="Eukaryota"/>
</dbReference>
<evidence type="ECO:0000256" key="4">
    <source>
        <dbReference type="ARBA" id="ARBA00022837"/>
    </source>
</evidence>
<dbReference type="EMBL" id="FN649751">
    <property type="protein sequence ID" value="CBJ29377.1"/>
    <property type="molecule type" value="Genomic_DNA"/>
</dbReference>
<feature type="chain" id="PRO_5003095614" evidence="7">
    <location>
        <begin position="28"/>
        <end position="653"/>
    </location>
</feature>
<dbReference type="PANTHER" id="PTHR10342">
    <property type="entry name" value="ARYLSULFATASE"/>
    <property type="match status" value="1"/>
</dbReference>
<keyword evidence="6" id="KW-1133">Transmembrane helix</keyword>
<feature type="signal peptide" evidence="7">
    <location>
        <begin position="1"/>
        <end position="27"/>
    </location>
</feature>
<dbReference type="STRING" id="2880.D7FKH5"/>
<dbReference type="InterPro" id="IPR000917">
    <property type="entry name" value="Sulfatase_N"/>
</dbReference>
<keyword evidence="7" id="KW-0732">Signal</keyword>
<feature type="transmembrane region" description="Helical" evidence="6">
    <location>
        <begin position="624"/>
        <end position="643"/>
    </location>
</feature>
<keyword evidence="2" id="KW-0479">Metal-binding</keyword>
<feature type="domain" description="Sulfatase N-terminal" evidence="8">
    <location>
        <begin position="37"/>
        <end position="387"/>
    </location>
</feature>
<name>D7FKH5_ECTSI</name>
<dbReference type="InterPro" id="IPR017850">
    <property type="entry name" value="Alkaline_phosphatase_core_sf"/>
</dbReference>
<keyword evidence="4" id="KW-0106">Calcium</keyword>
<evidence type="ECO:0000256" key="2">
    <source>
        <dbReference type="ARBA" id="ARBA00022723"/>
    </source>
</evidence>
<dbReference type="PROSITE" id="PS00523">
    <property type="entry name" value="SULFATASE_1"/>
    <property type="match status" value="1"/>
</dbReference>
<dbReference type="AlphaFoldDB" id="D7FKH5"/>
<dbReference type="Gene3D" id="3.40.720.10">
    <property type="entry name" value="Alkaline Phosphatase, subunit A"/>
    <property type="match status" value="1"/>
</dbReference>
<dbReference type="OrthoDB" id="195633at2759"/>
<evidence type="ECO:0000256" key="7">
    <source>
        <dbReference type="SAM" id="SignalP"/>
    </source>
</evidence>
<evidence type="ECO:0000256" key="1">
    <source>
        <dbReference type="ARBA" id="ARBA00008779"/>
    </source>
</evidence>
<dbReference type="GO" id="GO:0008484">
    <property type="term" value="F:sulfuric ester hydrolase activity"/>
    <property type="evidence" value="ECO:0007669"/>
    <property type="project" value="InterPro"/>
</dbReference>
<keyword evidence="6" id="KW-0812">Transmembrane</keyword>
<comment type="similarity">
    <text evidence="1">Belongs to the sulfatase family.</text>
</comment>
<evidence type="ECO:0000256" key="6">
    <source>
        <dbReference type="SAM" id="Phobius"/>
    </source>
</evidence>
<evidence type="ECO:0000313" key="9">
    <source>
        <dbReference type="EMBL" id="CBJ29377.1"/>
    </source>
</evidence>
<dbReference type="CDD" id="cd16029">
    <property type="entry name" value="4-S"/>
    <property type="match status" value="1"/>
</dbReference>
<evidence type="ECO:0000313" key="10">
    <source>
        <dbReference type="Proteomes" id="UP000002630"/>
    </source>
</evidence>
<protein>
    <submittedName>
        <fullName evidence="9">Formylglycine-dependent sulfatase</fullName>
        <ecNumber evidence="9">3.1.6.-</ecNumber>
    </submittedName>
</protein>
<dbReference type="InParanoid" id="D7FKH5"/>
<accession>D7FKH5</accession>
<reference evidence="9 10" key="1">
    <citation type="journal article" date="2010" name="Nature">
        <title>The Ectocarpus genome and the independent evolution of multicellularity in brown algae.</title>
        <authorList>
            <person name="Cock J.M."/>
            <person name="Sterck L."/>
            <person name="Rouze P."/>
            <person name="Scornet D."/>
            <person name="Allen A.E."/>
            <person name="Amoutzias G."/>
            <person name="Anthouard V."/>
            <person name="Artiguenave F."/>
            <person name="Aury J.M."/>
            <person name="Badger J.H."/>
            <person name="Beszteri B."/>
            <person name="Billiau K."/>
            <person name="Bonnet E."/>
            <person name="Bothwell J.H."/>
            <person name="Bowler C."/>
            <person name="Boyen C."/>
            <person name="Brownlee C."/>
            <person name="Carrano C.J."/>
            <person name="Charrier B."/>
            <person name="Cho G.Y."/>
            <person name="Coelho S.M."/>
            <person name="Collen J."/>
            <person name="Corre E."/>
            <person name="Da Silva C."/>
            <person name="Delage L."/>
            <person name="Delaroque N."/>
            <person name="Dittami S.M."/>
            <person name="Doulbeau S."/>
            <person name="Elias M."/>
            <person name="Farnham G."/>
            <person name="Gachon C.M."/>
            <person name="Gschloessl B."/>
            <person name="Heesch S."/>
            <person name="Jabbari K."/>
            <person name="Jubin C."/>
            <person name="Kawai H."/>
            <person name="Kimura K."/>
            <person name="Kloareg B."/>
            <person name="Kupper F.C."/>
            <person name="Lang D."/>
            <person name="Le Bail A."/>
            <person name="Leblanc C."/>
            <person name="Lerouge P."/>
            <person name="Lohr M."/>
            <person name="Lopez P.J."/>
            <person name="Martens C."/>
            <person name="Maumus F."/>
            <person name="Michel G."/>
            <person name="Miranda-Saavedra D."/>
            <person name="Morales J."/>
            <person name="Moreau H."/>
            <person name="Motomura T."/>
            <person name="Nagasato C."/>
            <person name="Napoli C.A."/>
            <person name="Nelson D.R."/>
            <person name="Nyvall-Collen P."/>
            <person name="Peters A.F."/>
            <person name="Pommier C."/>
            <person name="Potin P."/>
            <person name="Poulain J."/>
            <person name="Quesneville H."/>
            <person name="Read B."/>
            <person name="Rensing S.A."/>
            <person name="Ritter A."/>
            <person name="Rousvoal S."/>
            <person name="Samanta M."/>
            <person name="Samson G."/>
            <person name="Schroeder D.C."/>
            <person name="Segurens B."/>
            <person name="Strittmatter M."/>
            <person name="Tonon T."/>
            <person name="Tregear J.W."/>
            <person name="Valentin K."/>
            <person name="von Dassow P."/>
            <person name="Yamagishi T."/>
            <person name="Van de Peer Y."/>
            <person name="Wincker P."/>
        </authorList>
    </citation>
    <scope>NUCLEOTIDE SEQUENCE [LARGE SCALE GENOMIC DNA]</scope>
    <source>
        <strain evidence="10">Ec32 / CCAP1310/4</strain>
    </source>
</reference>
<proteinExistence type="inferred from homology"/>
<dbReference type="InterPro" id="IPR047115">
    <property type="entry name" value="ARSB"/>
</dbReference>
<dbReference type="PROSITE" id="PS00149">
    <property type="entry name" value="SULFATASE_2"/>
    <property type="match status" value="1"/>
</dbReference>
<dbReference type="OMA" id="WINGRSC"/>
<evidence type="ECO:0000259" key="8">
    <source>
        <dbReference type="Pfam" id="PF00884"/>
    </source>
</evidence>
<dbReference type="EMBL" id="FN648026">
    <property type="protein sequence ID" value="CBJ29377.1"/>
    <property type="molecule type" value="Genomic_DNA"/>
</dbReference>
<dbReference type="InterPro" id="IPR024607">
    <property type="entry name" value="Sulfatase_CS"/>
</dbReference>
<dbReference type="Pfam" id="PF00884">
    <property type="entry name" value="Sulfatase"/>
    <property type="match status" value="1"/>
</dbReference>
<keyword evidence="10" id="KW-1185">Reference proteome</keyword>
<keyword evidence="3 9" id="KW-0378">Hydrolase</keyword>
<dbReference type="EC" id="3.1.6.-" evidence="9"/>
<dbReference type="Gene3D" id="3.30.1120.10">
    <property type="match status" value="1"/>
</dbReference>
<evidence type="ECO:0000256" key="5">
    <source>
        <dbReference type="ARBA" id="ARBA00023180"/>
    </source>
</evidence>
<gene>
    <name evidence="9" type="ORF">Esi_0144_0037</name>
</gene>
<keyword evidence="5" id="KW-0325">Glycoprotein</keyword>
<evidence type="ECO:0000256" key="3">
    <source>
        <dbReference type="ARBA" id="ARBA00022801"/>
    </source>
</evidence>
<keyword evidence="6" id="KW-0472">Membrane</keyword>
<dbReference type="GO" id="GO:0046872">
    <property type="term" value="F:metal ion binding"/>
    <property type="evidence" value="ECO:0007669"/>
    <property type="project" value="UniProtKB-KW"/>
</dbReference>